<feature type="transmembrane region" description="Helical" evidence="2">
    <location>
        <begin position="156"/>
        <end position="179"/>
    </location>
</feature>
<protein>
    <submittedName>
        <fullName evidence="3">Uncharacterized protein</fullName>
    </submittedName>
</protein>
<reference evidence="3 4" key="1">
    <citation type="submission" date="2020-01" db="EMBL/GenBank/DDBJ databases">
        <authorList>
            <consortium name="DOE Joint Genome Institute"/>
            <person name="Haridas S."/>
            <person name="Albert R."/>
            <person name="Binder M."/>
            <person name="Bloem J."/>
            <person name="Labutti K."/>
            <person name="Salamov A."/>
            <person name="Andreopoulos B."/>
            <person name="Baker S.E."/>
            <person name="Barry K."/>
            <person name="Bills G."/>
            <person name="Bluhm B.H."/>
            <person name="Cannon C."/>
            <person name="Castanera R."/>
            <person name="Culley D.E."/>
            <person name="Daum C."/>
            <person name="Ezra D."/>
            <person name="Gonzalez J.B."/>
            <person name="Henrissat B."/>
            <person name="Kuo A."/>
            <person name="Liang C."/>
            <person name="Lipzen A."/>
            <person name="Lutzoni F."/>
            <person name="Magnuson J."/>
            <person name="Mondo S."/>
            <person name="Nolan M."/>
            <person name="Ohm R."/>
            <person name="Pangilinan J."/>
            <person name="Park H.-J.H."/>
            <person name="Ramirez L."/>
            <person name="Alfaro M."/>
            <person name="Sun H."/>
            <person name="Tritt A."/>
            <person name="Yoshinaga Y."/>
            <person name="Zwiers L.-H.L."/>
            <person name="Turgeon B.G."/>
            <person name="Goodwin S.B."/>
            <person name="Spatafora J.W."/>
            <person name="Crous P.W."/>
            <person name="Grigoriev I.V."/>
        </authorList>
    </citation>
    <scope>NUCLEOTIDE SEQUENCE [LARGE SCALE GENOMIC DNA]</scope>
    <source>
        <strain evidence="3 4">CBS 611.86</strain>
    </source>
</reference>
<sequence length="190" mass="20231">MTKNIKRNMSSFAWPTIESQPQPSSPSQSIPSEPGTAVAPSLASLPTQQLPGTIAVIPTIIRPQGLDSPIQTRAPSATGFLGFEVSTVWGSTTDVGPQTPAYKVPEIDPTVRFVLFDPEHTRPTVPTATGFPNPSATKTSSLNEPIEPRPQSSRNVGAIVGGSLSGTLILVGLIIYFVMHWKNRGTSKDE</sequence>
<keyword evidence="4" id="KW-1185">Reference proteome</keyword>
<keyword evidence="2" id="KW-1133">Transmembrane helix</keyword>
<evidence type="ECO:0000256" key="1">
    <source>
        <dbReference type="SAM" id="MobiDB-lite"/>
    </source>
</evidence>
<evidence type="ECO:0000313" key="3">
    <source>
        <dbReference type="EMBL" id="KAF2870882.1"/>
    </source>
</evidence>
<dbReference type="Proteomes" id="UP000481861">
    <property type="component" value="Unassembled WGS sequence"/>
</dbReference>
<feature type="region of interest" description="Disordered" evidence="1">
    <location>
        <begin position="122"/>
        <end position="154"/>
    </location>
</feature>
<comment type="caution">
    <text evidence="3">The sequence shown here is derived from an EMBL/GenBank/DDBJ whole genome shotgun (WGS) entry which is preliminary data.</text>
</comment>
<dbReference type="EMBL" id="JAADJZ010000013">
    <property type="protein sequence ID" value="KAF2870882.1"/>
    <property type="molecule type" value="Genomic_DNA"/>
</dbReference>
<evidence type="ECO:0000313" key="4">
    <source>
        <dbReference type="Proteomes" id="UP000481861"/>
    </source>
</evidence>
<feature type="compositionally biased region" description="Polar residues" evidence="1">
    <location>
        <begin position="124"/>
        <end position="143"/>
    </location>
</feature>
<feature type="region of interest" description="Disordered" evidence="1">
    <location>
        <begin position="1"/>
        <end position="40"/>
    </location>
</feature>
<evidence type="ECO:0000256" key="2">
    <source>
        <dbReference type="SAM" id="Phobius"/>
    </source>
</evidence>
<proteinExistence type="predicted"/>
<name>A0A7C8MDV6_9PLEO</name>
<keyword evidence="2" id="KW-0472">Membrane</keyword>
<feature type="compositionally biased region" description="Low complexity" evidence="1">
    <location>
        <begin position="17"/>
        <end position="34"/>
    </location>
</feature>
<accession>A0A7C8MDV6</accession>
<dbReference type="AlphaFoldDB" id="A0A7C8MDV6"/>
<gene>
    <name evidence="3" type="ORF">BDV95DRAFT_638930</name>
</gene>
<keyword evidence="2" id="KW-0812">Transmembrane</keyword>
<organism evidence="3 4">
    <name type="scientific">Massariosphaeria phaeospora</name>
    <dbReference type="NCBI Taxonomy" id="100035"/>
    <lineage>
        <taxon>Eukaryota</taxon>
        <taxon>Fungi</taxon>
        <taxon>Dikarya</taxon>
        <taxon>Ascomycota</taxon>
        <taxon>Pezizomycotina</taxon>
        <taxon>Dothideomycetes</taxon>
        <taxon>Pleosporomycetidae</taxon>
        <taxon>Pleosporales</taxon>
        <taxon>Pleosporales incertae sedis</taxon>
        <taxon>Massariosphaeria</taxon>
    </lineage>
</organism>